<dbReference type="EMBL" id="JAQOSQ010000019">
    <property type="protein sequence ID" value="MDJ1184723.1"/>
    <property type="molecule type" value="Genomic_DNA"/>
</dbReference>
<protein>
    <submittedName>
        <fullName evidence="1">Uncharacterized protein</fullName>
    </submittedName>
</protein>
<name>A0ABT7BZU7_9CYAN</name>
<reference evidence="1 2" key="1">
    <citation type="submission" date="2023-01" db="EMBL/GenBank/DDBJ databases">
        <title>Novel diversity within Roseofilum (Cyanobacteria; Desertifilaceae) from marine benthic mats with descriptions of four novel species.</title>
        <authorList>
            <person name="Wang Y."/>
            <person name="Berthold D.E."/>
            <person name="Hu J."/>
            <person name="Lefler F.W."/>
            <person name="Laughinghouse H.D. IV."/>
        </authorList>
    </citation>
    <scope>NUCLEOTIDE SEQUENCE [LARGE SCALE GENOMIC DNA]</scope>
    <source>
        <strain evidence="1 2">BLCC-M143</strain>
    </source>
</reference>
<keyword evidence="2" id="KW-1185">Reference proteome</keyword>
<organism evidence="1 2">
    <name type="scientific">Roseofilum casamattae BLCC-M143</name>
    <dbReference type="NCBI Taxonomy" id="3022442"/>
    <lineage>
        <taxon>Bacteria</taxon>
        <taxon>Bacillati</taxon>
        <taxon>Cyanobacteriota</taxon>
        <taxon>Cyanophyceae</taxon>
        <taxon>Desertifilales</taxon>
        <taxon>Desertifilaceae</taxon>
        <taxon>Roseofilum</taxon>
        <taxon>Roseofilum casamattae</taxon>
    </lineage>
</organism>
<gene>
    <name evidence="1" type="ORF">PMH09_16160</name>
</gene>
<sequence>MSNKSLYEITLDNEDIIVKIDRNLISQDRVTKFLDYLELESVRKRSQLTAEDAESLAEEVNRNVWSNLQDKFRCGE</sequence>
<dbReference type="Proteomes" id="UP001232992">
    <property type="component" value="Unassembled WGS sequence"/>
</dbReference>
<comment type="caution">
    <text evidence="1">The sequence shown here is derived from an EMBL/GenBank/DDBJ whole genome shotgun (WGS) entry which is preliminary data.</text>
</comment>
<proteinExistence type="predicted"/>
<accession>A0ABT7BZU7</accession>
<evidence type="ECO:0000313" key="2">
    <source>
        <dbReference type="Proteomes" id="UP001232992"/>
    </source>
</evidence>
<evidence type="ECO:0000313" key="1">
    <source>
        <dbReference type="EMBL" id="MDJ1184723.1"/>
    </source>
</evidence>
<dbReference type="RefSeq" id="WP_283759378.1">
    <property type="nucleotide sequence ID" value="NZ_JAQOSQ010000019.1"/>
</dbReference>